<gene>
    <name evidence="2" type="ORF">S01H4_61230</name>
</gene>
<sequence>LQQKKNGGKYEIGERGNFDGKRRMDRRSSVG</sequence>
<feature type="region of interest" description="Disordered" evidence="1">
    <location>
        <begin position="1"/>
        <end position="31"/>
    </location>
</feature>
<comment type="caution">
    <text evidence="2">The sequence shown here is derived from an EMBL/GenBank/DDBJ whole genome shotgun (WGS) entry which is preliminary data.</text>
</comment>
<proteinExistence type="predicted"/>
<dbReference type="AlphaFoldDB" id="X1CL90"/>
<feature type="non-terminal residue" evidence="2">
    <location>
        <position position="1"/>
    </location>
</feature>
<evidence type="ECO:0000313" key="2">
    <source>
        <dbReference type="EMBL" id="GAH09176.1"/>
    </source>
</evidence>
<reference evidence="2" key="1">
    <citation type="journal article" date="2014" name="Front. Microbiol.">
        <title>High frequency of phylogenetically diverse reductive dehalogenase-homologous genes in deep subseafloor sedimentary metagenomes.</title>
        <authorList>
            <person name="Kawai M."/>
            <person name="Futagami T."/>
            <person name="Toyoda A."/>
            <person name="Takaki Y."/>
            <person name="Nishi S."/>
            <person name="Hori S."/>
            <person name="Arai W."/>
            <person name="Tsubouchi T."/>
            <person name="Morono Y."/>
            <person name="Uchiyama I."/>
            <person name="Ito T."/>
            <person name="Fujiyama A."/>
            <person name="Inagaki F."/>
            <person name="Takami H."/>
        </authorList>
    </citation>
    <scope>NUCLEOTIDE SEQUENCE</scope>
    <source>
        <strain evidence="2">Expedition CK06-06</strain>
    </source>
</reference>
<evidence type="ECO:0000256" key="1">
    <source>
        <dbReference type="SAM" id="MobiDB-lite"/>
    </source>
</evidence>
<protein>
    <submittedName>
        <fullName evidence="2">Uncharacterized protein</fullName>
    </submittedName>
</protein>
<accession>X1CL90</accession>
<name>X1CL90_9ZZZZ</name>
<feature type="compositionally biased region" description="Basic and acidic residues" evidence="1">
    <location>
        <begin position="11"/>
        <end position="31"/>
    </location>
</feature>
<dbReference type="EMBL" id="BART01036260">
    <property type="protein sequence ID" value="GAH09176.1"/>
    <property type="molecule type" value="Genomic_DNA"/>
</dbReference>
<organism evidence="2">
    <name type="scientific">marine sediment metagenome</name>
    <dbReference type="NCBI Taxonomy" id="412755"/>
    <lineage>
        <taxon>unclassified sequences</taxon>
        <taxon>metagenomes</taxon>
        <taxon>ecological metagenomes</taxon>
    </lineage>
</organism>